<evidence type="ECO:0000313" key="2">
    <source>
        <dbReference type="Proteomes" id="UP000887013"/>
    </source>
</evidence>
<protein>
    <submittedName>
        <fullName evidence="1">Uncharacterized protein</fullName>
    </submittedName>
</protein>
<organism evidence="1 2">
    <name type="scientific">Nephila pilipes</name>
    <name type="common">Giant wood spider</name>
    <name type="synonym">Nephila maculata</name>
    <dbReference type="NCBI Taxonomy" id="299642"/>
    <lineage>
        <taxon>Eukaryota</taxon>
        <taxon>Metazoa</taxon>
        <taxon>Ecdysozoa</taxon>
        <taxon>Arthropoda</taxon>
        <taxon>Chelicerata</taxon>
        <taxon>Arachnida</taxon>
        <taxon>Araneae</taxon>
        <taxon>Araneomorphae</taxon>
        <taxon>Entelegynae</taxon>
        <taxon>Araneoidea</taxon>
        <taxon>Nephilidae</taxon>
        <taxon>Nephila</taxon>
    </lineage>
</organism>
<comment type="caution">
    <text evidence="1">The sequence shown here is derived from an EMBL/GenBank/DDBJ whole genome shotgun (WGS) entry which is preliminary data.</text>
</comment>
<dbReference type="OrthoDB" id="6435533at2759"/>
<keyword evidence="2" id="KW-1185">Reference proteome</keyword>
<dbReference type="AlphaFoldDB" id="A0A8X6NH43"/>
<evidence type="ECO:0000313" key="1">
    <source>
        <dbReference type="EMBL" id="GFT12993.1"/>
    </source>
</evidence>
<proteinExistence type="predicted"/>
<sequence>MVFNFASNNSQITLKGGRVDLVTSSHNKRRFRVNGSWYLSWCLSLYGAQRRRAPRSSPSLSKLPPLSSFHLILIGRERQSNCPHLAEHSEKSTVLKVCFLNDAFHWEGAGGGTWKWVRFDL</sequence>
<gene>
    <name evidence="1" type="primary">AVEN_202324_1</name>
    <name evidence="1" type="ORF">NPIL_469551</name>
</gene>
<accession>A0A8X6NH43</accession>
<dbReference type="EMBL" id="BMAW01104180">
    <property type="protein sequence ID" value="GFT12993.1"/>
    <property type="molecule type" value="Genomic_DNA"/>
</dbReference>
<dbReference type="Proteomes" id="UP000887013">
    <property type="component" value="Unassembled WGS sequence"/>
</dbReference>
<name>A0A8X6NH43_NEPPI</name>
<reference evidence="1" key="1">
    <citation type="submission" date="2020-08" db="EMBL/GenBank/DDBJ databases">
        <title>Multicomponent nature underlies the extraordinary mechanical properties of spider dragline silk.</title>
        <authorList>
            <person name="Kono N."/>
            <person name="Nakamura H."/>
            <person name="Mori M."/>
            <person name="Yoshida Y."/>
            <person name="Ohtoshi R."/>
            <person name="Malay A.D."/>
            <person name="Moran D.A.P."/>
            <person name="Tomita M."/>
            <person name="Numata K."/>
            <person name="Arakawa K."/>
        </authorList>
    </citation>
    <scope>NUCLEOTIDE SEQUENCE</scope>
</reference>